<keyword evidence="3" id="KW-1185">Reference proteome</keyword>
<feature type="non-terminal residue" evidence="2">
    <location>
        <position position="158"/>
    </location>
</feature>
<evidence type="ECO:0000256" key="1">
    <source>
        <dbReference type="SAM" id="Phobius"/>
    </source>
</evidence>
<gene>
    <name evidence="2" type="ORF">EF384_07560</name>
</gene>
<feature type="transmembrane region" description="Helical" evidence="1">
    <location>
        <begin position="45"/>
        <end position="66"/>
    </location>
</feature>
<protein>
    <submittedName>
        <fullName evidence="2">Uncharacterized protein</fullName>
    </submittedName>
</protein>
<keyword evidence="1" id="KW-0472">Membrane</keyword>
<evidence type="ECO:0000313" key="2">
    <source>
        <dbReference type="EMBL" id="RPA58228.1"/>
    </source>
</evidence>
<comment type="caution">
    <text evidence="2">The sequence shown here is derived from an EMBL/GenBank/DDBJ whole genome shotgun (WGS) entry which is preliminary data.</text>
</comment>
<feature type="transmembrane region" description="Helical" evidence="1">
    <location>
        <begin position="108"/>
        <end position="126"/>
    </location>
</feature>
<organism evidence="2 3">
    <name type="scientific">Aerococcus agrisoli</name>
    <dbReference type="NCBI Taxonomy" id="2487350"/>
    <lineage>
        <taxon>Bacteria</taxon>
        <taxon>Bacillati</taxon>
        <taxon>Bacillota</taxon>
        <taxon>Bacilli</taxon>
        <taxon>Lactobacillales</taxon>
        <taxon>Aerococcaceae</taxon>
        <taxon>Aerococcus</taxon>
    </lineage>
</organism>
<dbReference type="EMBL" id="RKMG01000025">
    <property type="protein sequence ID" value="RPA58228.1"/>
    <property type="molecule type" value="Genomic_DNA"/>
</dbReference>
<proteinExistence type="predicted"/>
<feature type="transmembrane region" description="Helical" evidence="1">
    <location>
        <begin position="78"/>
        <end position="96"/>
    </location>
</feature>
<keyword evidence="1" id="KW-1133">Transmembrane helix</keyword>
<accession>A0A3N4G817</accession>
<keyword evidence="1" id="KW-0812">Transmembrane</keyword>
<reference evidence="2 3" key="1">
    <citation type="submission" date="2018-11" db="EMBL/GenBank/DDBJ databases">
        <title>Aerococcus sp. SJQ22, whole genome shotgun sequence.</title>
        <authorList>
            <person name="Sun L."/>
            <person name="Gao X."/>
            <person name="Chen W."/>
            <person name="Huang K."/>
        </authorList>
    </citation>
    <scope>NUCLEOTIDE SEQUENCE [LARGE SCALE GENOMIC DNA]</scope>
    <source>
        <strain evidence="2 3">SJQ22</strain>
    </source>
</reference>
<dbReference type="Proteomes" id="UP000273977">
    <property type="component" value="Unassembled WGS sequence"/>
</dbReference>
<sequence length="158" mass="18178">MLLKRPAQELKETLFRFPLAVLFGVLATGLNIVVNHSVSSSDMRIWSVGVFSSVIGIFLGILAEVVYERFWFSKGPKVRWALYALIIAKVAGYFYVASQDVGFFDSDLFFRSIIGIILINLCIIWLPTIRNKTLCFTESFRIWFKSYFVSLFLNNSYF</sequence>
<evidence type="ECO:0000313" key="3">
    <source>
        <dbReference type="Proteomes" id="UP000273977"/>
    </source>
</evidence>
<dbReference type="AlphaFoldDB" id="A0A3N4G817"/>
<name>A0A3N4G817_9LACT</name>
<feature type="transmembrane region" description="Helical" evidence="1">
    <location>
        <begin position="14"/>
        <end position="33"/>
    </location>
</feature>